<evidence type="ECO:0000256" key="10">
    <source>
        <dbReference type="SAM" id="MobiDB-lite"/>
    </source>
</evidence>
<dbReference type="OMA" id="QIWNENH"/>
<evidence type="ECO:0000313" key="12">
    <source>
        <dbReference type="EnsemblMetazoa" id="PHUM580040-PA"/>
    </source>
</evidence>
<dbReference type="GeneID" id="8232225"/>
<dbReference type="SFLD" id="SFLDG01121">
    <property type="entry name" value="Diphthamide_biosynthesis"/>
    <property type="match status" value="1"/>
</dbReference>
<evidence type="ECO:0000256" key="2">
    <source>
        <dbReference type="ARBA" id="ARBA00005156"/>
    </source>
</evidence>
<evidence type="ECO:0000256" key="3">
    <source>
        <dbReference type="ARBA" id="ARBA00006179"/>
    </source>
</evidence>
<dbReference type="OrthoDB" id="449241at2759"/>
<evidence type="ECO:0000256" key="8">
    <source>
        <dbReference type="ARBA" id="ARBA00045159"/>
    </source>
</evidence>
<dbReference type="SFLD" id="SFLDS00032">
    <property type="entry name" value="Radical_SAM_3-amino-3-carboxyp"/>
    <property type="match status" value="1"/>
</dbReference>
<dbReference type="EnsemblMetazoa" id="PHUM580040-RA">
    <property type="protein sequence ID" value="PHUM580040-PA"/>
    <property type="gene ID" value="PHUM580040"/>
</dbReference>
<comment type="cofactor">
    <cofactor evidence="1">
        <name>[4Fe-4S] cluster</name>
        <dbReference type="ChEBI" id="CHEBI:49883"/>
    </cofactor>
</comment>
<keyword evidence="5 9" id="KW-0479">Metal-binding</keyword>
<dbReference type="FunFam" id="3.40.50.11840:FF:000002">
    <property type="entry name" value="2-(3-amino-3-carboxypropyl)histidine synthase subunit 2"/>
    <property type="match status" value="1"/>
</dbReference>
<comment type="pathway">
    <text evidence="2 9">Protein modification; peptidyl-diphthamide biosynthesis.</text>
</comment>
<dbReference type="PANTHER" id="PTHR10762:SF2">
    <property type="entry name" value="2-(3-AMINO-3-CARBOXYPROPYL)HISTIDINE SYNTHASE SUBUNIT 2"/>
    <property type="match status" value="1"/>
</dbReference>
<dbReference type="EMBL" id="AAZO01007058">
    <property type="status" value="NOT_ANNOTATED_CDS"/>
    <property type="molecule type" value="Genomic_DNA"/>
</dbReference>
<evidence type="ECO:0000256" key="5">
    <source>
        <dbReference type="ARBA" id="ARBA00022723"/>
    </source>
</evidence>
<dbReference type="InterPro" id="IPR042263">
    <property type="entry name" value="DPH1/DPH2_1"/>
</dbReference>
<reference evidence="11" key="1">
    <citation type="submission" date="2007-04" db="EMBL/GenBank/DDBJ databases">
        <title>Annotation of Pediculus humanus corporis strain USDA.</title>
        <authorList>
            <person name="Kirkness E."/>
            <person name="Hannick L."/>
            <person name="Hass B."/>
            <person name="Bruggner R."/>
            <person name="Lawson D."/>
            <person name="Bidwell S."/>
            <person name="Joardar V."/>
            <person name="Caler E."/>
            <person name="Walenz B."/>
            <person name="Inman J."/>
            <person name="Schobel S."/>
            <person name="Galinsky K."/>
            <person name="Amedeo P."/>
            <person name="Strausberg R."/>
        </authorList>
    </citation>
    <scope>NUCLEOTIDE SEQUENCE</scope>
    <source>
        <strain evidence="11">USDA</strain>
    </source>
</reference>
<sequence>MFTTYTQQVFENNHCKDVNIVTETPEQQLIDKYNLTKCIEWINENNFKRTCLQFPNDLLNDGTSIALYLQKTFDRTFYILGDTSYGSCCVDEVASEHVNGDSIIHFGHACLSPVIKLPVFYIFPKENLNLDLFCRCLDEDFECDHQEIIIFYDDSYHHLYEKMKSTLKHKPNVFVSKLNLSTASCDSNNDENRIICGRIFKCQSNETTCAIFLGKECVTLENLVLSLPEFDWFLYNDESSNIIKYQMNRNKFLMKRIHLVEKIKESKTIGILIGTLGIKNYLQAIDRIKKLILKKGKKCYKLAVGKPNVAKLANFPEIDVFVFISCQENLLLKDFKGYYKPIVSMIEIEMALGERPYGVEYTSDFRQLLPGGCFYKEINLEKDGGDENDKNDGVTDEKQKNSRDLLEKNPGTMYASSLSGAEYLMNRTWKGLEQKIGETEVCKAVKGRSGIPQGYDHELDTLNRDK</sequence>
<feature type="compositionally biased region" description="Basic and acidic residues" evidence="10">
    <location>
        <begin position="384"/>
        <end position="407"/>
    </location>
</feature>
<dbReference type="NCBIfam" id="TIGR00322">
    <property type="entry name" value="diphth2_R"/>
    <property type="match status" value="1"/>
</dbReference>
<comment type="similarity">
    <text evidence="3 9">Belongs to the DPH1/DPH2 family. DPH2 subfamily.</text>
</comment>
<dbReference type="PANTHER" id="PTHR10762">
    <property type="entry name" value="DIPHTHAMIDE BIOSYNTHESIS PROTEIN"/>
    <property type="match status" value="1"/>
</dbReference>
<keyword evidence="6 9" id="KW-0408">Iron</keyword>
<organism>
    <name type="scientific">Pediculus humanus subsp. corporis</name>
    <name type="common">Body louse</name>
    <dbReference type="NCBI Taxonomy" id="121224"/>
    <lineage>
        <taxon>Eukaryota</taxon>
        <taxon>Metazoa</taxon>
        <taxon>Ecdysozoa</taxon>
        <taxon>Arthropoda</taxon>
        <taxon>Hexapoda</taxon>
        <taxon>Insecta</taxon>
        <taxon>Pterygota</taxon>
        <taxon>Neoptera</taxon>
        <taxon>Paraneoptera</taxon>
        <taxon>Psocodea</taxon>
        <taxon>Troctomorpha</taxon>
        <taxon>Phthiraptera</taxon>
        <taxon>Anoplura</taxon>
        <taxon>Pediculidae</taxon>
        <taxon>Pediculus</taxon>
    </lineage>
</organism>
<dbReference type="VEuPathDB" id="VectorBase:PHUM580040"/>
<dbReference type="Pfam" id="PF01866">
    <property type="entry name" value="Diphthamide_syn"/>
    <property type="match status" value="1"/>
</dbReference>
<dbReference type="GO" id="GO:0046872">
    <property type="term" value="F:metal ion binding"/>
    <property type="evidence" value="ECO:0007669"/>
    <property type="project" value="UniProtKB-KW"/>
</dbReference>
<feature type="region of interest" description="Disordered" evidence="10">
    <location>
        <begin position="384"/>
        <end position="409"/>
    </location>
</feature>
<accession>E0W1W1</accession>
<dbReference type="InParanoid" id="E0W1W1"/>
<dbReference type="Gene3D" id="3.40.50.11840">
    <property type="entry name" value="Diphthamide synthesis DPH1/DPH2 domain 1"/>
    <property type="match status" value="1"/>
</dbReference>
<evidence type="ECO:0000256" key="1">
    <source>
        <dbReference type="ARBA" id="ARBA00001966"/>
    </source>
</evidence>
<dbReference type="GO" id="GO:0051536">
    <property type="term" value="F:iron-sulfur cluster binding"/>
    <property type="evidence" value="ECO:0007669"/>
    <property type="project" value="UniProtKB-KW"/>
</dbReference>
<protein>
    <recommendedName>
        <fullName evidence="4 9">2-(3-amino-3-carboxypropyl)histidine synthase subunit 2</fullName>
    </recommendedName>
</protein>
<gene>
    <name evidence="12" type="primary">8232225</name>
    <name evidence="11" type="ORF">Phum_PHUM580040</name>
</gene>
<dbReference type="NCBIfam" id="TIGR00272">
    <property type="entry name" value="DPH2"/>
    <property type="match status" value="1"/>
</dbReference>
<comment type="function">
    <text evidence="8 9">Required for the first step of diphthamide biosynthesis, a post-translational modification of histidine which occurs in elongation factor 2. DPH1 and DPH2 transfer a 3-amino-3-carboxypropyl (ACP) group from S-adenosyl-L-methionine (SAM) to a histidine residue, the reaction is assisted by a reduction system comprising DPH3 and a NADH-dependent reductase. Facilitates the reduction of the catalytic iron-sulfur cluster found in the DPH1 subunit.</text>
</comment>
<dbReference type="CTD" id="8232225"/>
<evidence type="ECO:0000256" key="6">
    <source>
        <dbReference type="ARBA" id="ARBA00023004"/>
    </source>
</evidence>
<dbReference type="RefSeq" id="XP_002432293.1">
    <property type="nucleotide sequence ID" value="XM_002432248.1"/>
</dbReference>
<proteinExistence type="inferred from homology"/>
<reference evidence="12" key="3">
    <citation type="submission" date="2021-02" db="UniProtKB">
        <authorList>
            <consortium name="EnsemblMetazoa"/>
        </authorList>
    </citation>
    <scope>IDENTIFICATION</scope>
    <source>
        <strain evidence="12">USDA</strain>
    </source>
</reference>
<evidence type="ECO:0000256" key="4">
    <source>
        <dbReference type="ARBA" id="ARBA00021914"/>
    </source>
</evidence>
<dbReference type="FunCoup" id="E0W1W1">
    <property type="interactions" value="1832"/>
</dbReference>
<dbReference type="AlphaFoldDB" id="E0W1W1"/>
<evidence type="ECO:0000256" key="9">
    <source>
        <dbReference type="RuleBase" id="RU364133"/>
    </source>
</evidence>
<dbReference type="eggNOG" id="KOG2648">
    <property type="taxonomic scope" value="Eukaryota"/>
</dbReference>
<reference evidence="11" key="2">
    <citation type="submission" date="2007-04" db="EMBL/GenBank/DDBJ databases">
        <title>The genome of the human body louse.</title>
        <authorList>
            <consortium name="The Human Body Louse Genome Consortium"/>
            <person name="Kirkness E."/>
            <person name="Walenz B."/>
            <person name="Hass B."/>
            <person name="Bruggner R."/>
            <person name="Strausberg R."/>
        </authorList>
    </citation>
    <scope>NUCLEOTIDE SEQUENCE</scope>
    <source>
        <strain evidence="11">USDA</strain>
    </source>
</reference>
<name>E0W1W1_PEDHC</name>
<dbReference type="GO" id="GO:0090560">
    <property type="term" value="F:2-(3-amino-3-carboxypropyl)histidine synthase activity"/>
    <property type="evidence" value="ECO:0007669"/>
    <property type="project" value="InterPro"/>
</dbReference>
<dbReference type="UniPathway" id="UPA00559"/>
<evidence type="ECO:0000313" key="13">
    <source>
        <dbReference type="Proteomes" id="UP000009046"/>
    </source>
</evidence>
<keyword evidence="7 9" id="KW-0411">Iron-sulfur</keyword>
<dbReference type="KEGG" id="phu:Phum_PHUM580040"/>
<dbReference type="Proteomes" id="UP000009046">
    <property type="component" value="Unassembled WGS sequence"/>
</dbReference>
<dbReference type="InterPro" id="IPR016435">
    <property type="entry name" value="DPH1/DPH2"/>
</dbReference>
<evidence type="ECO:0000256" key="7">
    <source>
        <dbReference type="ARBA" id="ARBA00023014"/>
    </source>
</evidence>
<dbReference type="Gene3D" id="3.40.50.11860">
    <property type="entry name" value="Diphthamide synthesis DPH1/DPH2 domain 3"/>
    <property type="match status" value="1"/>
</dbReference>
<dbReference type="EMBL" id="DS235873">
    <property type="protein sequence ID" value="EEB19555.1"/>
    <property type="molecule type" value="Genomic_DNA"/>
</dbReference>
<dbReference type="InterPro" id="IPR010014">
    <property type="entry name" value="DHP2"/>
</dbReference>
<dbReference type="FunFam" id="3.40.50.11860:FF:000001">
    <property type="entry name" value="2-(3-amino-3-carboxypropyl)histidine synthase subunit 2"/>
    <property type="match status" value="1"/>
</dbReference>
<dbReference type="GO" id="GO:0017183">
    <property type="term" value="P:protein histidyl modification to diphthamide"/>
    <property type="evidence" value="ECO:0007669"/>
    <property type="project" value="UniProtKB-UniPathway"/>
</dbReference>
<dbReference type="STRING" id="121224.E0W1W1"/>
<dbReference type="HOGENOM" id="CLU_015210_0_0_1"/>
<keyword evidence="13" id="KW-1185">Reference proteome</keyword>
<evidence type="ECO:0000313" key="11">
    <source>
        <dbReference type="EMBL" id="EEB19555.1"/>
    </source>
</evidence>
<dbReference type="InterPro" id="IPR042265">
    <property type="entry name" value="DPH1/DPH2_3"/>
</dbReference>